<dbReference type="AlphaFoldDB" id="A0A1A9W5M5"/>
<dbReference type="Proteomes" id="UP000091820">
    <property type="component" value="Unassembled WGS sequence"/>
</dbReference>
<dbReference type="EnsemblMetazoa" id="GBRI007127-RA">
    <property type="protein sequence ID" value="GBRI007127-PA"/>
    <property type="gene ID" value="GBRI007127"/>
</dbReference>
<reference evidence="2" key="2">
    <citation type="submission" date="2020-05" db="UniProtKB">
        <authorList>
            <consortium name="EnsemblMetazoa"/>
        </authorList>
    </citation>
    <scope>IDENTIFICATION</scope>
    <source>
        <strain evidence="2">IAEA</strain>
    </source>
</reference>
<evidence type="ECO:0000256" key="1">
    <source>
        <dbReference type="SAM" id="Phobius"/>
    </source>
</evidence>
<name>A0A1A9W5M5_9MUSC</name>
<evidence type="ECO:0000313" key="3">
    <source>
        <dbReference type="Proteomes" id="UP000091820"/>
    </source>
</evidence>
<accession>A0A1A9W5M5</accession>
<proteinExistence type="predicted"/>
<protein>
    <submittedName>
        <fullName evidence="2">Uncharacterized protein</fullName>
    </submittedName>
</protein>
<keyword evidence="3" id="KW-1185">Reference proteome</keyword>
<reference evidence="3" key="1">
    <citation type="submission" date="2014-03" db="EMBL/GenBank/DDBJ databases">
        <authorList>
            <person name="Aksoy S."/>
            <person name="Warren W."/>
            <person name="Wilson R.K."/>
        </authorList>
    </citation>
    <scope>NUCLEOTIDE SEQUENCE [LARGE SCALE GENOMIC DNA]</scope>
    <source>
        <strain evidence="3">IAEA</strain>
    </source>
</reference>
<organism evidence="2 3">
    <name type="scientific">Glossina brevipalpis</name>
    <dbReference type="NCBI Taxonomy" id="37001"/>
    <lineage>
        <taxon>Eukaryota</taxon>
        <taxon>Metazoa</taxon>
        <taxon>Ecdysozoa</taxon>
        <taxon>Arthropoda</taxon>
        <taxon>Hexapoda</taxon>
        <taxon>Insecta</taxon>
        <taxon>Pterygota</taxon>
        <taxon>Neoptera</taxon>
        <taxon>Endopterygota</taxon>
        <taxon>Diptera</taxon>
        <taxon>Brachycera</taxon>
        <taxon>Muscomorpha</taxon>
        <taxon>Hippoboscoidea</taxon>
        <taxon>Glossinidae</taxon>
        <taxon>Glossina</taxon>
    </lineage>
</organism>
<dbReference type="VEuPathDB" id="VectorBase:GBRI007127"/>
<evidence type="ECO:0000313" key="2">
    <source>
        <dbReference type="EnsemblMetazoa" id="GBRI007127-PA"/>
    </source>
</evidence>
<sequence length="149" mass="16990">MINFLLERLTTPKDHQYSASMTSHNKQLFCKFILLLHCMCTAIFASNLLLLLEYHLFNQKSLKYFQSITNQKLPDVVADIEAFNLVPPFCQRSRAKYDVVSSAISVRPQPITSILVPSYLILLFSAFCGKHIGLINSLKLILRSKLLTL</sequence>
<keyword evidence="1" id="KW-0472">Membrane</keyword>
<keyword evidence="1" id="KW-1133">Transmembrane helix</keyword>
<feature type="transmembrane region" description="Helical" evidence="1">
    <location>
        <begin position="119"/>
        <end position="142"/>
    </location>
</feature>
<keyword evidence="1" id="KW-0812">Transmembrane</keyword>
<feature type="transmembrane region" description="Helical" evidence="1">
    <location>
        <begin position="28"/>
        <end position="52"/>
    </location>
</feature>